<dbReference type="PRINTS" id="PR00237">
    <property type="entry name" value="GPCRRHODOPSN"/>
</dbReference>
<evidence type="ECO:0000256" key="6">
    <source>
        <dbReference type="SAM" id="Phobius"/>
    </source>
</evidence>
<organism evidence="8 9">
    <name type="scientific">Ditylenchus dipsaci</name>
    <dbReference type="NCBI Taxonomy" id="166011"/>
    <lineage>
        <taxon>Eukaryota</taxon>
        <taxon>Metazoa</taxon>
        <taxon>Ecdysozoa</taxon>
        <taxon>Nematoda</taxon>
        <taxon>Chromadorea</taxon>
        <taxon>Rhabditida</taxon>
        <taxon>Tylenchina</taxon>
        <taxon>Tylenchomorpha</taxon>
        <taxon>Sphaerularioidea</taxon>
        <taxon>Anguinidae</taxon>
        <taxon>Anguininae</taxon>
        <taxon>Ditylenchus</taxon>
    </lineage>
</organism>
<dbReference type="GO" id="GO:0016020">
    <property type="term" value="C:membrane"/>
    <property type="evidence" value="ECO:0007669"/>
    <property type="project" value="UniProtKB-SubCell"/>
</dbReference>
<protein>
    <submittedName>
        <fullName evidence="9">G-protein coupled receptors family 1 profile domain-containing protein</fullName>
    </submittedName>
</protein>
<feature type="region of interest" description="Disordered" evidence="5">
    <location>
        <begin position="366"/>
        <end position="421"/>
    </location>
</feature>
<dbReference type="PROSITE" id="PS50262">
    <property type="entry name" value="G_PROTEIN_RECEP_F1_2"/>
    <property type="match status" value="1"/>
</dbReference>
<dbReference type="Proteomes" id="UP000887574">
    <property type="component" value="Unplaced"/>
</dbReference>
<keyword evidence="4 6" id="KW-0472">Membrane</keyword>
<feature type="transmembrane region" description="Helical" evidence="6">
    <location>
        <begin position="113"/>
        <end position="138"/>
    </location>
</feature>
<evidence type="ECO:0000313" key="8">
    <source>
        <dbReference type="Proteomes" id="UP000887574"/>
    </source>
</evidence>
<feature type="region of interest" description="Disordered" evidence="5">
    <location>
        <begin position="437"/>
        <end position="471"/>
    </location>
</feature>
<evidence type="ECO:0000313" key="9">
    <source>
        <dbReference type="WBParaSite" id="jg20982"/>
    </source>
</evidence>
<dbReference type="PANTHER" id="PTHR47760">
    <property type="entry name" value="G-PROTEIN COUPLED RECEPTOR B0563.6-LIKE PROTEIN-RELATED"/>
    <property type="match status" value="1"/>
</dbReference>
<evidence type="ECO:0000256" key="5">
    <source>
        <dbReference type="SAM" id="MobiDB-lite"/>
    </source>
</evidence>
<dbReference type="SUPFAM" id="SSF81321">
    <property type="entry name" value="Family A G protein-coupled receptor-like"/>
    <property type="match status" value="1"/>
</dbReference>
<feature type="transmembrane region" description="Helical" evidence="6">
    <location>
        <begin position="159"/>
        <end position="179"/>
    </location>
</feature>
<dbReference type="InterPro" id="IPR000276">
    <property type="entry name" value="GPCR_Rhodpsn"/>
</dbReference>
<dbReference type="GO" id="GO:0004930">
    <property type="term" value="F:G protein-coupled receptor activity"/>
    <property type="evidence" value="ECO:0007669"/>
    <property type="project" value="InterPro"/>
</dbReference>
<name>A0A915DKL0_9BILA</name>
<accession>A0A915DKL0</accession>
<evidence type="ECO:0000256" key="3">
    <source>
        <dbReference type="ARBA" id="ARBA00022989"/>
    </source>
</evidence>
<dbReference type="Pfam" id="PF00001">
    <property type="entry name" value="7tm_1"/>
    <property type="match status" value="1"/>
</dbReference>
<evidence type="ECO:0000256" key="2">
    <source>
        <dbReference type="ARBA" id="ARBA00022692"/>
    </source>
</evidence>
<dbReference type="CDD" id="cd14978">
    <property type="entry name" value="7tmA_FMRFamide_R-like"/>
    <property type="match status" value="1"/>
</dbReference>
<feature type="transmembrane region" description="Helical" evidence="6">
    <location>
        <begin position="215"/>
        <end position="236"/>
    </location>
</feature>
<feature type="transmembrane region" description="Helical" evidence="6">
    <location>
        <begin position="42"/>
        <end position="64"/>
    </location>
</feature>
<keyword evidence="8" id="KW-1185">Reference proteome</keyword>
<comment type="subcellular location">
    <subcellularLocation>
        <location evidence="1">Membrane</location>
    </subcellularLocation>
</comment>
<keyword evidence="2 6" id="KW-0812">Transmembrane</keyword>
<feature type="domain" description="G-protein coupled receptors family 1 profile" evidence="7">
    <location>
        <begin position="56"/>
        <end position="324"/>
    </location>
</feature>
<dbReference type="PANTHER" id="PTHR47760:SF1">
    <property type="entry name" value="G-PROTEIN COUPLED RECEPTORS FAMILY 1 PROFILE DOMAIN-CONTAINING PROTEIN"/>
    <property type="match status" value="1"/>
</dbReference>
<reference evidence="9" key="1">
    <citation type="submission" date="2022-11" db="UniProtKB">
        <authorList>
            <consortium name="WormBaseParasite"/>
        </authorList>
    </citation>
    <scope>IDENTIFICATION</scope>
</reference>
<dbReference type="WBParaSite" id="jg20982">
    <property type="protein sequence ID" value="jg20982"/>
    <property type="gene ID" value="jg20982"/>
</dbReference>
<evidence type="ECO:0000256" key="1">
    <source>
        <dbReference type="ARBA" id="ARBA00004370"/>
    </source>
</evidence>
<evidence type="ECO:0000259" key="7">
    <source>
        <dbReference type="PROSITE" id="PS50262"/>
    </source>
</evidence>
<feature type="transmembrane region" description="Helical" evidence="6">
    <location>
        <begin position="267"/>
        <end position="293"/>
    </location>
</feature>
<feature type="compositionally biased region" description="Low complexity" evidence="5">
    <location>
        <begin position="394"/>
        <end position="405"/>
    </location>
</feature>
<keyword evidence="3 6" id="KW-1133">Transmembrane helix</keyword>
<sequence length="500" mass="57303">MTTICGFLQSFGDRQVAPMYFWNSTIFVDSHNSVSELNKITYGYIAPVIIAIGVVGDILTIATLTHPLLRRASIIYTYLTLLAMTDLLTHISIIPMLAWLLDFRLCSATFSFYYAHIGFPLANALMGASVWIVVFLTLSQYMAVCQPFHQGYLRKRKMCFILFILAYAFSFAIYAPWAMKKNVHMLPRGLLKCSFVICDRQIESWFWVYEWMREFFTRILPFVLIAYFNTMILVTYRNTKRERRSLTTQSCRKPTTFEKGEQEERRLFMLLFAVIIVFFLCTIPAAPLTVLVADKRSKNMTFQIFRAVTNLLEFTKFALNFYFYCLINPDIRGICFQIIQCRKFVKQARVKGQPVNPISIYTRSTKVTGTHNGSSRISSRRSSRCPFPNDSLRRSSMTSNRSNRSAMHYSSSKRHAGGDRNLLDASYEPERQSLLNTNMHKTNSNGNNNSNSCSVGAHNSSPSWRNTKQEEVEANEMTVIQESEFSAVSIAAPILSIDTV</sequence>
<proteinExistence type="predicted"/>
<feature type="transmembrane region" description="Helical" evidence="6">
    <location>
        <begin position="76"/>
        <end position="101"/>
    </location>
</feature>
<dbReference type="Gene3D" id="1.20.1070.10">
    <property type="entry name" value="Rhodopsin 7-helix transmembrane proteins"/>
    <property type="match status" value="1"/>
</dbReference>
<dbReference type="InterPro" id="IPR053093">
    <property type="entry name" value="GPCR-like"/>
</dbReference>
<evidence type="ECO:0000256" key="4">
    <source>
        <dbReference type="ARBA" id="ARBA00023136"/>
    </source>
</evidence>
<feature type="compositionally biased region" description="Polar residues" evidence="5">
    <location>
        <begin position="457"/>
        <end position="466"/>
    </location>
</feature>
<dbReference type="InterPro" id="IPR017452">
    <property type="entry name" value="GPCR_Rhodpsn_7TM"/>
</dbReference>
<dbReference type="AlphaFoldDB" id="A0A915DKL0"/>
<feature type="compositionally biased region" description="Low complexity" evidence="5">
    <location>
        <begin position="443"/>
        <end position="454"/>
    </location>
</feature>